<dbReference type="PANTHER" id="PTHR32309:SF13">
    <property type="entry name" value="FERRIC ENTEROBACTIN TRANSPORT PROTEIN FEPE"/>
    <property type="match status" value="1"/>
</dbReference>
<reference evidence="4 5" key="1">
    <citation type="submission" date="2023-12" db="EMBL/GenBank/DDBJ databases">
        <title>Gut-associated functions are favored during microbiome assembly across C. elegans life.</title>
        <authorList>
            <person name="Zimmermann J."/>
        </authorList>
    </citation>
    <scope>NUCLEOTIDE SEQUENCE [LARGE SCALE GENOMIC DNA]</scope>
    <source>
        <strain evidence="4 5">JUb134</strain>
    </source>
</reference>
<evidence type="ECO:0000313" key="4">
    <source>
        <dbReference type="EMBL" id="MEJ5094083.1"/>
    </source>
</evidence>
<feature type="coiled-coil region" evidence="1">
    <location>
        <begin position="171"/>
        <end position="227"/>
    </location>
</feature>
<comment type="caution">
    <text evidence="4">The sequence shown here is derived from an EMBL/GenBank/DDBJ whole genome shotgun (WGS) entry which is preliminary data.</text>
</comment>
<dbReference type="PANTHER" id="PTHR32309">
    <property type="entry name" value="TYROSINE-PROTEIN KINASE"/>
    <property type="match status" value="1"/>
</dbReference>
<sequence length="429" mass="45088">MGAGDLVAAVLVRWRLVVLVAAAVLLLVAGWTLAQPRLYRASASVLFNVAQSDPESMAGDAPQSSNALLATQGDVLRSARVARDVAVRLGGGAASAGADGAGLEQAAAALRAKVSVTNAKASNVMVVNAEDRDPERAARIANAFAESYLAQVPQLRAVAAQGYSSWLERRTRDVRGRLERAQEALARYQRERGLVGAGRFDLDAESLRTLNAELAQAEGAAAEAQSRAGSRSVPEVASDMAVQQLRTSVATQAARVAELSRTLGPSHPDMQAATAQLAALQGQLSAAIGSAAESVQAASTASRRREASIRARLAAREQAMIAGSDDQNRLTVLQRDVDAAQQIYDQMRREIGQQFVRSQASQANASLLDRADPPRLPYKPNLPLMLVLGTVLGIAIGLASVMGLEFLEPRVRTDHGVELATGAPVIALG</sequence>
<evidence type="ECO:0000259" key="3">
    <source>
        <dbReference type="Pfam" id="PF13807"/>
    </source>
</evidence>
<dbReference type="InterPro" id="IPR032807">
    <property type="entry name" value="GNVR"/>
</dbReference>
<dbReference type="Pfam" id="PF13807">
    <property type="entry name" value="GNVR"/>
    <property type="match status" value="1"/>
</dbReference>
<organism evidence="4 5">
    <name type="scientific">Sphingomonas molluscorum</name>
    <dbReference type="NCBI Taxonomy" id="418184"/>
    <lineage>
        <taxon>Bacteria</taxon>
        <taxon>Pseudomonadati</taxon>
        <taxon>Pseudomonadota</taxon>
        <taxon>Alphaproteobacteria</taxon>
        <taxon>Sphingomonadales</taxon>
        <taxon>Sphingomonadaceae</taxon>
        <taxon>Sphingomonas</taxon>
    </lineage>
</organism>
<keyword evidence="2" id="KW-0812">Transmembrane</keyword>
<gene>
    <name evidence="4" type="ORF">WH159_05970</name>
</gene>
<proteinExistence type="predicted"/>
<evidence type="ECO:0000313" key="5">
    <source>
        <dbReference type="Proteomes" id="UP001380365"/>
    </source>
</evidence>
<protein>
    <submittedName>
        <fullName evidence="4">GNVR domain-containing protein</fullName>
    </submittedName>
</protein>
<keyword evidence="2" id="KW-0472">Membrane</keyword>
<keyword evidence="2" id="KW-1133">Transmembrane helix</keyword>
<feature type="transmembrane region" description="Helical" evidence="2">
    <location>
        <begin position="384"/>
        <end position="404"/>
    </location>
</feature>
<dbReference type="Proteomes" id="UP001380365">
    <property type="component" value="Unassembled WGS sequence"/>
</dbReference>
<dbReference type="InterPro" id="IPR050445">
    <property type="entry name" value="Bact_polysacc_biosynth/exp"/>
</dbReference>
<accession>A0ABU8Q368</accession>
<name>A0ABU8Q368_9SPHN</name>
<dbReference type="EMBL" id="JBBGZA010000001">
    <property type="protein sequence ID" value="MEJ5094083.1"/>
    <property type="molecule type" value="Genomic_DNA"/>
</dbReference>
<evidence type="ECO:0000256" key="1">
    <source>
        <dbReference type="SAM" id="Coils"/>
    </source>
</evidence>
<keyword evidence="5" id="KW-1185">Reference proteome</keyword>
<keyword evidence="1" id="KW-0175">Coiled coil</keyword>
<feature type="domain" description="Tyrosine-protein kinase G-rich" evidence="3">
    <location>
        <begin position="327"/>
        <end position="402"/>
    </location>
</feature>
<feature type="transmembrane region" description="Helical" evidence="2">
    <location>
        <begin position="12"/>
        <end position="34"/>
    </location>
</feature>
<evidence type="ECO:0000256" key="2">
    <source>
        <dbReference type="SAM" id="Phobius"/>
    </source>
</evidence>
<dbReference type="RefSeq" id="WP_132882559.1">
    <property type="nucleotide sequence ID" value="NZ_JBBGZA010000001.1"/>
</dbReference>